<evidence type="ECO:0000259" key="1">
    <source>
        <dbReference type="SMART" id="SM00471"/>
    </source>
</evidence>
<dbReference type="GO" id="GO:0015969">
    <property type="term" value="P:guanosine tetraphosphate metabolic process"/>
    <property type="evidence" value="ECO:0007669"/>
    <property type="project" value="InterPro"/>
</dbReference>
<dbReference type="SMART" id="SM00954">
    <property type="entry name" value="RelA_SpoT"/>
    <property type="match status" value="1"/>
</dbReference>
<dbReference type="SUPFAM" id="SSF109604">
    <property type="entry name" value="HD-domain/PDEase-like"/>
    <property type="match status" value="2"/>
</dbReference>
<dbReference type="Gene3D" id="3.30.460.10">
    <property type="entry name" value="Beta Polymerase, domain 2"/>
    <property type="match status" value="1"/>
</dbReference>
<dbReference type="AlphaFoldDB" id="A0AAU9SQ30"/>
<gene>
    <name evidence="3" type="ORF">TAV2_LOCUS18329</name>
</gene>
<proteinExistence type="predicted"/>
<dbReference type="InterPro" id="IPR007685">
    <property type="entry name" value="RelA_SpoT"/>
</dbReference>
<keyword evidence="4" id="KW-1185">Reference proteome</keyword>
<dbReference type="EMBL" id="CAJVSB020000844">
    <property type="protein sequence ID" value="CAH2068648.1"/>
    <property type="molecule type" value="Genomic_DNA"/>
</dbReference>
<dbReference type="Gene3D" id="1.10.3210.10">
    <property type="entry name" value="Hypothetical protein af1432"/>
    <property type="match status" value="1"/>
</dbReference>
<evidence type="ECO:0000259" key="2">
    <source>
        <dbReference type="SMART" id="SM00954"/>
    </source>
</evidence>
<name>A0AAU9SQ30_THLAR</name>
<reference evidence="3 4" key="1">
    <citation type="submission" date="2022-03" db="EMBL/GenBank/DDBJ databases">
        <authorList>
            <person name="Nunn A."/>
            <person name="Chopra R."/>
            <person name="Nunn A."/>
            <person name="Contreras Garrido A."/>
        </authorList>
    </citation>
    <scope>NUCLEOTIDE SEQUENCE [LARGE SCALE GENOMIC DNA]</scope>
</reference>
<dbReference type="Pfam" id="PF04607">
    <property type="entry name" value="RelA_SpoT"/>
    <property type="match status" value="1"/>
</dbReference>
<dbReference type="InterPro" id="IPR003607">
    <property type="entry name" value="HD/PDEase_dom"/>
</dbReference>
<dbReference type="Proteomes" id="UP000836841">
    <property type="component" value="Unassembled WGS sequence"/>
</dbReference>
<dbReference type="SUPFAM" id="SSF81301">
    <property type="entry name" value="Nucleotidyltransferase"/>
    <property type="match status" value="1"/>
</dbReference>
<evidence type="ECO:0008006" key="5">
    <source>
        <dbReference type="Google" id="ProtNLM"/>
    </source>
</evidence>
<dbReference type="SMART" id="SM00471">
    <property type="entry name" value="HDc"/>
    <property type="match status" value="1"/>
</dbReference>
<feature type="non-terminal residue" evidence="3">
    <location>
        <position position="1"/>
    </location>
</feature>
<dbReference type="Pfam" id="PF13328">
    <property type="entry name" value="HD_4"/>
    <property type="match status" value="1"/>
</dbReference>
<dbReference type="PANTHER" id="PTHR21262">
    <property type="entry name" value="GUANOSINE-3',5'-BIS DIPHOSPHATE 3'-PYROPHOSPHOHYDROLASE"/>
    <property type="match status" value="1"/>
</dbReference>
<accession>A0AAU9SQ30</accession>
<dbReference type="GO" id="GO:0009507">
    <property type="term" value="C:chloroplast"/>
    <property type="evidence" value="ECO:0007669"/>
    <property type="project" value="TreeGrafter"/>
</dbReference>
<dbReference type="InterPro" id="IPR043519">
    <property type="entry name" value="NT_sf"/>
</dbReference>
<organism evidence="3 4">
    <name type="scientific">Thlaspi arvense</name>
    <name type="common">Field penny-cress</name>
    <dbReference type="NCBI Taxonomy" id="13288"/>
    <lineage>
        <taxon>Eukaryota</taxon>
        <taxon>Viridiplantae</taxon>
        <taxon>Streptophyta</taxon>
        <taxon>Embryophyta</taxon>
        <taxon>Tracheophyta</taxon>
        <taxon>Spermatophyta</taxon>
        <taxon>Magnoliopsida</taxon>
        <taxon>eudicotyledons</taxon>
        <taxon>Gunneridae</taxon>
        <taxon>Pentapetalae</taxon>
        <taxon>rosids</taxon>
        <taxon>malvids</taxon>
        <taxon>Brassicales</taxon>
        <taxon>Brassicaceae</taxon>
        <taxon>Thlaspideae</taxon>
        <taxon>Thlaspi</taxon>
    </lineage>
</organism>
<sequence length="641" mass="71528">PAPLIRLAIHLPVGLGHFDIISSVYKIAEHFGFRIVRFRARGIGVGYRGGSDNSTVCESSYQCVLDTSPLPDPFSHIPMVGGLSCLFSSAKHAFSSTSYSNDGEEFGSLRHGKGEELSSSFPYSSLGNLSSSLKKDQSPASVFQGPVHVVAAVLNTGDLSLPSLQGSFRAATSGFFNGFVRHSVASFVYYDSPTFQLDGGSPDVHSLSVLADELPFSMEDSFMEPSSEAYAKDLLLDAQSRHKIFNEVKVVEAFNEAEKSYSQMRASGDPYLQHCVQTAVLLAIIGANSMVVAAGPLHDTLDDTCISYDYIFQTWELVLLIWSKGENHVFFPILSAEAIVIPSKLRYVTLVSKLSQLSKHARENNTASNSVEADRLHTMILAMTDARVALIKLADRLHNMMTPDALPLANQQRFEIFTPLANRLGIFSWKEKLENLSFKHLHPEEHKELSTKVIKSFDEVAITTAVEKLEHALDDTGIPYHILAGRHKSLYSIYSKMLKYAPFSLYFPLSIVEKEEACYEALRVVHQLWSEVPGKLKYYTNHPKINGYQSLHTVVMGGDMVPLEVQIRTEEMHLQAEFGFAAHWRYKEGDYKHSSYVIQMVEWACWVLIWQCKAMSNNRSTICNADSRPPCKFPFHSEGCP</sequence>
<feature type="non-terminal residue" evidence="3">
    <location>
        <position position="641"/>
    </location>
</feature>
<feature type="domain" description="RelA/SpoT" evidence="2">
    <location>
        <begin position="485"/>
        <end position="590"/>
    </location>
</feature>
<dbReference type="CDD" id="cd05399">
    <property type="entry name" value="NT_Rel-Spo_like"/>
    <property type="match status" value="1"/>
</dbReference>
<protein>
    <recommendedName>
        <fullName evidence="5">GTP diphosphokinase</fullName>
    </recommendedName>
</protein>
<feature type="domain" description="HD/PDEase" evidence="1">
    <location>
        <begin position="267"/>
        <end position="409"/>
    </location>
</feature>
<comment type="caution">
    <text evidence="3">The sequence shown here is derived from an EMBL/GenBank/DDBJ whole genome shotgun (WGS) entry which is preliminary data.</text>
</comment>
<dbReference type="PANTHER" id="PTHR21262:SF0">
    <property type="entry name" value="GTP DIPHOSPHOKINASE RSH3, CHLOROPLASTIC-RELATED"/>
    <property type="match status" value="1"/>
</dbReference>
<evidence type="ECO:0000313" key="3">
    <source>
        <dbReference type="EMBL" id="CAH2068648.1"/>
    </source>
</evidence>
<evidence type="ECO:0000313" key="4">
    <source>
        <dbReference type="Proteomes" id="UP000836841"/>
    </source>
</evidence>